<evidence type="ECO:0000313" key="3">
    <source>
        <dbReference type="Proteomes" id="UP000571183"/>
    </source>
</evidence>
<dbReference type="PANTHER" id="PTHR39420:SF2">
    <property type="entry name" value="HYDROLASE"/>
    <property type="match status" value="1"/>
</dbReference>
<keyword evidence="3" id="KW-1185">Reference proteome</keyword>
<dbReference type="PANTHER" id="PTHR39420">
    <property type="match status" value="1"/>
</dbReference>
<dbReference type="Pfam" id="PF10103">
    <property type="entry name" value="Zincin_2"/>
    <property type="match status" value="1"/>
</dbReference>
<dbReference type="RefSeq" id="WP_183304060.1">
    <property type="nucleotide sequence ID" value="NZ_JACIFD010000001.1"/>
</dbReference>
<protein>
    <submittedName>
        <fullName evidence="2">Putative hydrolase</fullName>
    </submittedName>
</protein>
<keyword evidence="2" id="KW-0378">Hydrolase</keyword>
<dbReference type="GO" id="GO:0016787">
    <property type="term" value="F:hydrolase activity"/>
    <property type="evidence" value="ECO:0007669"/>
    <property type="project" value="UniProtKB-KW"/>
</dbReference>
<dbReference type="InterPro" id="IPR042271">
    <property type="entry name" value="Zinicin_2_N"/>
</dbReference>
<reference evidence="2" key="1">
    <citation type="submission" date="2020-08" db="EMBL/GenBank/DDBJ databases">
        <title>Sequencing the genomes of 1000 actinobacteria strains.</title>
        <authorList>
            <person name="Klenk H.-P."/>
        </authorList>
    </citation>
    <scope>NUCLEOTIDE SEQUENCE [LARGE SCALE GENOMIC DNA]</scope>
    <source>
        <strain evidence="2">DSM 27064</strain>
    </source>
</reference>
<dbReference type="EMBL" id="JACIFD010000001">
    <property type="protein sequence ID" value="MBB4070746.1"/>
    <property type="molecule type" value="Genomic_DNA"/>
</dbReference>
<evidence type="ECO:0000313" key="2">
    <source>
        <dbReference type="EMBL" id="MBB4070746.1"/>
    </source>
</evidence>
<name>A0A840DNF7_9MICO</name>
<accession>A0A840DNF7</accession>
<dbReference type="SUPFAM" id="SSF55486">
    <property type="entry name" value="Metalloproteases ('zincins'), catalytic domain"/>
    <property type="match status" value="1"/>
</dbReference>
<sequence length="480" mass="51139">MSDKNQQPDGFDPAELAKMLQQMFGGSMDPSDLAKAAGLPTNPATLFGIFQNLSNAAHNSVDTSQVIDPAATRKAALAALQHYPAPAKEAAAATADAINTSLTLATAWLDRSTAMSAAADSPKFLDRTKWITGSIDTWISFASPVAESICTALNNALEEQFPPEVQALISGQSGLFRRLGSAMFAMQLGNAIAKLAATVFSGGDIGVPVLQLPGHAGGSFMPGNISDFVADFETDKAELVLYLTIRELANARLFKHAKWLRPHLETAISDYARGIEINTSQLDTVVSEVDPANPEAITELLQSGALIPPKTELQEQAHEDISHLLALIVGWVNVVTAAAAKDMPQAGALAELMRRRSATGGPAEKVFGSLIGLELQPRKLREAQQLWQRITELGGAQLRDSLWQHPDLLPTIAELETPARLFERLGFADTNPEADTDYDFDADLAKLLSGGYDGPADTANPTEPDDAAGPKNPNDPSDPS</sequence>
<dbReference type="InterPro" id="IPR018766">
    <property type="entry name" value="Zinicin_2"/>
</dbReference>
<dbReference type="AlphaFoldDB" id="A0A840DNF7"/>
<dbReference type="Gene3D" id="1.20.150.30">
    <property type="entry name" value="Zincin-like metallopeptidase, N-terminal domain"/>
    <property type="match status" value="1"/>
</dbReference>
<feature type="region of interest" description="Disordered" evidence="1">
    <location>
        <begin position="449"/>
        <end position="480"/>
    </location>
</feature>
<evidence type="ECO:0000256" key="1">
    <source>
        <dbReference type="SAM" id="MobiDB-lite"/>
    </source>
</evidence>
<gene>
    <name evidence="2" type="ORF">F5897_000022</name>
</gene>
<dbReference type="NCBIfam" id="TIGR03624">
    <property type="entry name" value="putative hydrolase"/>
    <property type="match status" value="1"/>
</dbReference>
<proteinExistence type="predicted"/>
<comment type="caution">
    <text evidence="2">The sequence shown here is derived from an EMBL/GenBank/DDBJ whole genome shotgun (WGS) entry which is preliminary data.</text>
</comment>
<organism evidence="2 3">
    <name type="scientific">Canibacter oris</name>
    <dbReference type="NCBI Taxonomy" id="1365628"/>
    <lineage>
        <taxon>Bacteria</taxon>
        <taxon>Bacillati</taxon>
        <taxon>Actinomycetota</taxon>
        <taxon>Actinomycetes</taxon>
        <taxon>Micrococcales</taxon>
        <taxon>Microbacteriaceae</taxon>
        <taxon>Canibacter</taxon>
    </lineage>
</organism>
<dbReference type="Proteomes" id="UP000571183">
    <property type="component" value="Unassembled WGS sequence"/>
</dbReference>